<organism evidence="2 3">
    <name type="scientific">Araneus ventricosus</name>
    <name type="common">Orbweaver spider</name>
    <name type="synonym">Epeira ventricosa</name>
    <dbReference type="NCBI Taxonomy" id="182803"/>
    <lineage>
        <taxon>Eukaryota</taxon>
        <taxon>Metazoa</taxon>
        <taxon>Ecdysozoa</taxon>
        <taxon>Arthropoda</taxon>
        <taxon>Chelicerata</taxon>
        <taxon>Arachnida</taxon>
        <taxon>Araneae</taxon>
        <taxon>Araneomorphae</taxon>
        <taxon>Entelegynae</taxon>
        <taxon>Araneoidea</taxon>
        <taxon>Araneidae</taxon>
        <taxon>Araneus</taxon>
    </lineage>
</organism>
<evidence type="ECO:0000313" key="2">
    <source>
        <dbReference type="EMBL" id="GBM31503.1"/>
    </source>
</evidence>
<feature type="region of interest" description="Disordered" evidence="1">
    <location>
        <begin position="107"/>
        <end position="155"/>
    </location>
</feature>
<name>A0A4Y2EQK4_ARAVE</name>
<gene>
    <name evidence="2" type="ORF">AVEN_141199_1</name>
</gene>
<evidence type="ECO:0000256" key="1">
    <source>
        <dbReference type="SAM" id="MobiDB-lite"/>
    </source>
</evidence>
<reference evidence="2 3" key="1">
    <citation type="journal article" date="2019" name="Sci. Rep.">
        <title>Orb-weaving spider Araneus ventricosus genome elucidates the spidroin gene catalogue.</title>
        <authorList>
            <person name="Kono N."/>
            <person name="Nakamura H."/>
            <person name="Ohtoshi R."/>
            <person name="Moran D.A.P."/>
            <person name="Shinohara A."/>
            <person name="Yoshida Y."/>
            <person name="Fujiwara M."/>
            <person name="Mori M."/>
            <person name="Tomita M."/>
            <person name="Arakawa K."/>
        </authorList>
    </citation>
    <scope>NUCLEOTIDE SEQUENCE [LARGE SCALE GENOMIC DNA]</scope>
</reference>
<sequence>MWMELQGSRQICKGGLRRVLQHQRDKIGFADKAWVFYKSKSPTSEIRWLKKFTWNEHRIFESWTDGKDETSDSIHPSPLFQTTMLGCLTPTDLTCVRLVYTTDHWRNRISNPRPSGPAIDTLPPGGHGGLLQGRRVPVSKPDSTEDPSCMWPVAR</sequence>
<proteinExistence type="predicted"/>
<accession>A0A4Y2EQK4</accession>
<protein>
    <submittedName>
        <fullName evidence="2">Uncharacterized protein</fullName>
    </submittedName>
</protein>
<keyword evidence="3" id="KW-1185">Reference proteome</keyword>
<dbReference type="EMBL" id="BGPR01000685">
    <property type="protein sequence ID" value="GBM31503.1"/>
    <property type="molecule type" value="Genomic_DNA"/>
</dbReference>
<comment type="caution">
    <text evidence="2">The sequence shown here is derived from an EMBL/GenBank/DDBJ whole genome shotgun (WGS) entry which is preliminary data.</text>
</comment>
<dbReference type="Proteomes" id="UP000499080">
    <property type="component" value="Unassembled WGS sequence"/>
</dbReference>
<dbReference type="AlphaFoldDB" id="A0A4Y2EQK4"/>
<evidence type="ECO:0000313" key="3">
    <source>
        <dbReference type="Proteomes" id="UP000499080"/>
    </source>
</evidence>